<dbReference type="InterPro" id="IPR034686">
    <property type="entry name" value="Terpene_cyclase-like_2"/>
</dbReference>
<dbReference type="Pfam" id="PF19086">
    <property type="entry name" value="Terpene_syn_C_2"/>
    <property type="match status" value="1"/>
</dbReference>
<gene>
    <name evidence="7" type="ORF">PsYK624_011720</name>
</gene>
<dbReference type="EMBL" id="BPQB01000002">
    <property type="protein sequence ID" value="GJE85095.1"/>
    <property type="molecule type" value="Genomic_DNA"/>
</dbReference>
<keyword evidence="3 6" id="KW-0479">Metal-binding</keyword>
<keyword evidence="8" id="KW-1185">Reference proteome</keyword>
<keyword evidence="4 6" id="KW-0460">Magnesium</keyword>
<accession>A0A9P3FZP5</accession>
<dbReference type="PANTHER" id="PTHR35201:SF4">
    <property type="entry name" value="BETA-PINACENE SYNTHASE-RELATED"/>
    <property type="match status" value="1"/>
</dbReference>
<protein>
    <recommendedName>
        <fullName evidence="6">Terpene synthase</fullName>
        <ecNumber evidence="6">4.2.3.-</ecNumber>
    </recommendedName>
</protein>
<dbReference type="Proteomes" id="UP000703269">
    <property type="component" value="Unassembled WGS sequence"/>
</dbReference>
<dbReference type="AlphaFoldDB" id="A0A9P3FZP5"/>
<evidence type="ECO:0000313" key="7">
    <source>
        <dbReference type="EMBL" id="GJE85095.1"/>
    </source>
</evidence>
<dbReference type="InterPro" id="IPR008949">
    <property type="entry name" value="Isoprenoid_synthase_dom_sf"/>
</dbReference>
<dbReference type="SUPFAM" id="SSF48576">
    <property type="entry name" value="Terpenoid synthases"/>
    <property type="match status" value="1"/>
</dbReference>
<comment type="similarity">
    <text evidence="2 6">Belongs to the terpene synthase family.</text>
</comment>
<evidence type="ECO:0000313" key="8">
    <source>
        <dbReference type="Proteomes" id="UP000703269"/>
    </source>
</evidence>
<evidence type="ECO:0000256" key="3">
    <source>
        <dbReference type="ARBA" id="ARBA00022723"/>
    </source>
</evidence>
<dbReference type="GO" id="GO:0008299">
    <property type="term" value="P:isoprenoid biosynthetic process"/>
    <property type="evidence" value="ECO:0007669"/>
    <property type="project" value="UniProtKB-ARBA"/>
</dbReference>
<dbReference type="Gene3D" id="1.10.600.10">
    <property type="entry name" value="Farnesyl Diphosphate Synthase"/>
    <property type="match status" value="1"/>
</dbReference>
<dbReference type="GO" id="GO:0046872">
    <property type="term" value="F:metal ion binding"/>
    <property type="evidence" value="ECO:0007669"/>
    <property type="project" value="UniProtKB-KW"/>
</dbReference>
<reference evidence="7 8" key="1">
    <citation type="submission" date="2021-08" db="EMBL/GenBank/DDBJ databases">
        <title>Draft Genome Sequence of Phanerochaete sordida strain YK-624.</title>
        <authorList>
            <person name="Mori T."/>
            <person name="Dohra H."/>
            <person name="Suzuki T."/>
            <person name="Kawagishi H."/>
            <person name="Hirai H."/>
        </authorList>
    </citation>
    <scope>NUCLEOTIDE SEQUENCE [LARGE SCALE GENOMIC DNA]</scope>
    <source>
        <strain evidence="7 8">YK-624</strain>
    </source>
</reference>
<evidence type="ECO:0000256" key="2">
    <source>
        <dbReference type="ARBA" id="ARBA00006333"/>
    </source>
</evidence>
<sequence>MHSNVTPPRSYRLPDLHPMCTFRARFNVHHDEAAASSKAQFLSCNPLKGKQLDYFKEGGCELLCAWTYPYAGLQQLRTVCDFMNILFTIDAITDEQSGPDALATGMCFLNTLKDETFDDGSILCQMTKDFRRRFFPYAGPATTHRFLKHSEDYVLGFVQEAELRGQRIVLDLASYEPLRRENSGARYAFGPFGYLLGMDLPDEIFEHPAYMEMYDAAVDMICWSNDVYSYDVEQAMGPHAGNNILTVLQREEGLDLQAASDRVGVHFQELVDRFSDAKARLPSFGKELDEVTANHIMAMEAWVAGNLEWSFGTRRYFGKNNAKVRETLVVELSLPRTQEI</sequence>
<evidence type="ECO:0000256" key="5">
    <source>
        <dbReference type="ARBA" id="ARBA00023239"/>
    </source>
</evidence>
<comment type="cofactor">
    <cofactor evidence="1 6">
        <name>Mg(2+)</name>
        <dbReference type="ChEBI" id="CHEBI:18420"/>
    </cofactor>
</comment>
<name>A0A9P3FZP5_9APHY</name>
<keyword evidence="5 6" id="KW-0456">Lyase</keyword>
<dbReference type="OrthoDB" id="2861623at2759"/>
<evidence type="ECO:0000256" key="1">
    <source>
        <dbReference type="ARBA" id="ARBA00001946"/>
    </source>
</evidence>
<dbReference type="PANTHER" id="PTHR35201">
    <property type="entry name" value="TERPENE SYNTHASE"/>
    <property type="match status" value="1"/>
</dbReference>
<evidence type="ECO:0000256" key="4">
    <source>
        <dbReference type="ARBA" id="ARBA00022842"/>
    </source>
</evidence>
<proteinExistence type="inferred from homology"/>
<dbReference type="GO" id="GO:0010333">
    <property type="term" value="F:terpene synthase activity"/>
    <property type="evidence" value="ECO:0007669"/>
    <property type="project" value="InterPro"/>
</dbReference>
<organism evidence="7 8">
    <name type="scientific">Phanerochaete sordida</name>
    <dbReference type="NCBI Taxonomy" id="48140"/>
    <lineage>
        <taxon>Eukaryota</taxon>
        <taxon>Fungi</taxon>
        <taxon>Dikarya</taxon>
        <taxon>Basidiomycota</taxon>
        <taxon>Agaricomycotina</taxon>
        <taxon>Agaricomycetes</taxon>
        <taxon>Polyporales</taxon>
        <taxon>Phanerochaetaceae</taxon>
        <taxon>Phanerochaete</taxon>
    </lineage>
</organism>
<dbReference type="EC" id="4.2.3.-" evidence="6"/>
<evidence type="ECO:0000256" key="6">
    <source>
        <dbReference type="RuleBase" id="RU366034"/>
    </source>
</evidence>
<comment type="caution">
    <text evidence="7">The sequence shown here is derived from an EMBL/GenBank/DDBJ whole genome shotgun (WGS) entry which is preliminary data.</text>
</comment>